<dbReference type="RefSeq" id="WP_159804086.1">
    <property type="nucleotide sequence ID" value="NZ_BLJE01000001.1"/>
</dbReference>
<comment type="caution">
    <text evidence="1">The sequence shown here is derived from an EMBL/GenBank/DDBJ whole genome shotgun (WGS) entry which is preliminary data.</text>
</comment>
<sequence length="96" mass="10320">MCCNGFAITAASAEPFTFVALDAIIYGAPDEAFPPYETLIDTIKARTEMFGADDMHAVEISVGPDDVGAFRYARAMNRALYPSQPRPGCSLGLIAR</sequence>
<evidence type="ECO:0000313" key="2">
    <source>
        <dbReference type="Proteomes" id="UP000436822"/>
    </source>
</evidence>
<reference evidence="1 2" key="1">
    <citation type="submission" date="2019-12" db="EMBL/GenBank/DDBJ databases">
        <title>Litoreibacter badius sp. nov., a novel bacteriochlorophyll a-containing bacterium in the genus Litoreibacter.</title>
        <authorList>
            <person name="Kanamuro M."/>
            <person name="Takabe Y."/>
            <person name="Mori K."/>
            <person name="Takaichi S."/>
            <person name="Hanada S."/>
        </authorList>
    </citation>
    <scope>NUCLEOTIDE SEQUENCE [LARGE SCALE GENOMIC DNA]</scope>
    <source>
        <strain evidence="1 2">K6</strain>
    </source>
</reference>
<proteinExistence type="predicted"/>
<dbReference type="EMBL" id="BLJE01000001">
    <property type="protein sequence ID" value="GFE63108.1"/>
    <property type="molecule type" value="Genomic_DNA"/>
</dbReference>
<organism evidence="1 2">
    <name type="scientific">Litoreibacter roseus</name>
    <dbReference type="NCBI Taxonomy" id="2601869"/>
    <lineage>
        <taxon>Bacteria</taxon>
        <taxon>Pseudomonadati</taxon>
        <taxon>Pseudomonadota</taxon>
        <taxon>Alphaproteobacteria</taxon>
        <taxon>Rhodobacterales</taxon>
        <taxon>Roseobacteraceae</taxon>
        <taxon>Litoreibacter</taxon>
    </lineage>
</organism>
<evidence type="ECO:0000313" key="1">
    <source>
        <dbReference type="EMBL" id="GFE63108.1"/>
    </source>
</evidence>
<dbReference type="OrthoDB" id="58809at2"/>
<dbReference type="Proteomes" id="UP000436822">
    <property type="component" value="Unassembled WGS sequence"/>
</dbReference>
<protein>
    <submittedName>
        <fullName evidence="1">Uncharacterized protein</fullName>
    </submittedName>
</protein>
<gene>
    <name evidence="1" type="ORF">KIN_01820</name>
</gene>
<accession>A0A6N6JCQ1</accession>
<keyword evidence="2" id="KW-1185">Reference proteome</keyword>
<dbReference type="AlphaFoldDB" id="A0A6N6JCQ1"/>
<name>A0A6N6JCQ1_9RHOB</name>